<name>A0AAW1ZSD6_CULAL</name>
<keyword evidence="3" id="KW-1185">Reference proteome</keyword>
<dbReference type="EMBL" id="JAWDJR010000014">
    <property type="protein sequence ID" value="KAK9963269.1"/>
    <property type="molecule type" value="Genomic_DNA"/>
</dbReference>
<proteinExistence type="predicted"/>
<evidence type="ECO:0000313" key="2">
    <source>
        <dbReference type="EMBL" id="KAK9963269.1"/>
    </source>
</evidence>
<dbReference type="PROSITE" id="PS51257">
    <property type="entry name" value="PROKAR_LIPOPROTEIN"/>
    <property type="match status" value="1"/>
</dbReference>
<feature type="region of interest" description="Disordered" evidence="1">
    <location>
        <begin position="30"/>
        <end position="74"/>
    </location>
</feature>
<reference evidence="2 3" key="1">
    <citation type="submission" date="2024-05" db="EMBL/GenBank/DDBJ databases">
        <title>A high-quality chromosomal-level genome assembly of Topmouth culter (Culter alburnus).</title>
        <authorList>
            <person name="Zhao H."/>
        </authorList>
    </citation>
    <scope>NUCLEOTIDE SEQUENCE [LARGE SCALE GENOMIC DNA]</scope>
    <source>
        <strain evidence="2">CATC2023</strain>
        <tissue evidence="2">Muscle</tissue>
    </source>
</reference>
<comment type="caution">
    <text evidence="2">The sequence shown here is derived from an EMBL/GenBank/DDBJ whole genome shotgun (WGS) entry which is preliminary data.</text>
</comment>
<protein>
    <recommendedName>
        <fullName evidence="4">Secreted protein</fullName>
    </recommendedName>
</protein>
<dbReference type="AlphaFoldDB" id="A0AAW1ZSD6"/>
<feature type="compositionally biased region" description="Basic and acidic residues" evidence="1">
    <location>
        <begin position="59"/>
        <end position="74"/>
    </location>
</feature>
<evidence type="ECO:0000313" key="3">
    <source>
        <dbReference type="Proteomes" id="UP001479290"/>
    </source>
</evidence>
<evidence type="ECO:0008006" key="4">
    <source>
        <dbReference type="Google" id="ProtNLM"/>
    </source>
</evidence>
<gene>
    <name evidence="2" type="ORF">ABG768_006468</name>
</gene>
<evidence type="ECO:0000256" key="1">
    <source>
        <dbReference type="SAM" id="MobiDB-lite"/>
    </source>
</evidence>
<dbReference type="Proteomes" id="UP001479290">
    <property type="component" value="Unassembled WGS sequence"/>
</dbReference>
<accession>A0AAW1ZSD6</accession>
<sequence length="74" mass="8120">MGKLELAAHSLSLSGSCFLSVDGQWSSVTFKGRPRGPHSCQRARQEQAWGRKGGCHSKGSNERLSESNTIEHKH</sequence>
<organism evidence="2 3">
    <name type="scientific">Culter alburnus</name>
    <name type="common">Topmouth culter</name>
    <dbReference type="NCBI Taxonomy" id="194366"/>
    <lineage>
        <taxon>Eukaryota</taxon>
        <taxon>Metazoa</taxon>
        <taxon>Chordata</taxon>
        <taxon>Craniata</taxon>
        <taxon>Vertebrata</taxon>
        <taxon>Euteleostomi</taxon>
        <taxon>Actinopterygii</taxon>
        <taxon>Neopterygii</taxon>
        <taxon>Teleostei</taxon>
        <taxon>Ostariophysi</taxon>
        <taxon>Cypriniformes</taxon>
        <taxon>Xenocyprididae</taxon>
        <taxon>Xenocypridinae</taxon>
        <taxon>Culter</taxon>
    </lineage>
</organism>
<feature type="non-terminal residue" evidence="2">
    <location>
        <position position="74"/>
    </location>
</feature>